<protein>
    <submittedName>
        <fullName evidence="1">Uncharacterized protein</fullName>
    </submittedName>
</protein>
<keyword evidence="2" id="KW-1185">Reference proteome</keyword>
<sequence length="60" mass="6636">MKSTPKNVIILIQLESGELVQRPLKREEVNFVLPILQEFDGGTLKVIPAPAGLVLESNHD</sequence>
<dbReference type="EMBL" id="MH443101">
    <property type="protein sequence ID" value="AXH43578.1"/>
    <property type="molecule type" value="Genomic_DNA"/>
</dbReference>
<reference evidence="1 2" key="1">
    <citation type="journal article" date="2019" name="J. Basic Microbiol.">
        <title>Complete genome sequence analysis of temperate Erwinia bacteriophages 49 and 59.</title>
        <authorList>
            <person name="Zlatohurska M."/>
            <person name="Gorb T."/>
            <person name="Romaniuk L."/>
            <person name="Korol N."/>
            <person name="Faidiuk Y."/>
            <person name="Kropinski A.M."/>
            <person name="Kushkina A."/>
            <person name="Tovkach F."/>
        </authorList>
    </citation>
    <scope>NUCLEOTIDE SEQUENCE [LARGE SCALE GENOMIC DNA]</scope>
</reference>
<dbReference type="Proteomes" id="UP000310697">
    <property type="component" value="Segment"/>
</dbReference>
<accession>A0A4Y1NRH6</accession>
<organism evidence="1 2">
    <name type="scientific">Erwinia phage vB_EhrS_59</name>
    <dbReference type="NCBI Taxonomy" id="2283025"/>
    <lineage>
        <taxon>Viruses</taxon>
        <taxon>Duplodnaviria</taxon>
        <taxon>Heunggongvirae</taxon>
        <taxon>Uroviricota</taxon>
        <taxon>Caudoviricetes</taxon>
        <taxon>Feofaniavirus</taxon>
        <taxon>Feofaniavirus Eho59</taxon>
    </lineage>
</organism>
<proteinExistence type="predicted"/>
<name>A0A4Y1NRH6_9CAUD</name>
<evidence type="ECO:0000313" key="2">
    <source>
        <dbReference type="Proteomes" id="UP000310697"/>
    </source>
</evidence>
<gene>
    <name evidence="1" type="ORF">MZUP2_600</name>
</gene>
<evidence type="ECO:0000313" key="1">
    <source>
        <dbReference type="EMBL" id="AXH43578.1"/>
    </source>
</evidence>